<dbReference type="PANTHER" id="PTHR36688:SF1">
    <property type="entry name" value="ENDONUCLEASE_EXONUCLEASE_PHOSPHATASE DOMAIN-CONTAINING PROTEIN"/>
    <property type="match status" value="1"/>
</dbReference>
<dbReference type="GO" id="GO:0003824">
    <property type="term" value="F:catalytic activity"/>
    <property type="evidence" value="ECO:0007669"/>
    <property type="project" value="InterPro"/>
</dbReference>
<evidence type="ECO:0000259" key="1">
    <source>
        <dbReference type="Pfam" id="PF14529"/>
    </source>
</evidence>
<accession>A0A817W9F6</accession>
<dbReference type="SUPFAM" id="SSF56219">
    <property type="entry name" value="DNase I-like"/>
    <property type="match status" value="1"/>
</dbReference>
<gene>
    <name evidence="2" type="ORF">KIK155_LOCUS3762</name>
</gene>
<name>A0A817W9F6_9BILA</name>
<evidence type="ECO:0000313" key="2">
    <source>
        <dbReference type="EMBL" id="CAF3352781.1"/>
    </source>
</evidence>
<organism evidence="2 3">
    <name type="scientific">Rotaria socialis</name>
    <dbReference type="NCBI Taxonomy" id="392032"/>
    <lineage>
        <taxon>Eukaryota</taxon>
        <taxon>Metazoa</taxon>
        <taxon>Spiralia</taxon>
        <taxon>Gnathifera</taxon>
        <taxon>Rotifera</taxon>
        <taxon>Eurotatoria</taxon>
        <taxon>Bdelloidea</taxon>
        <taxon>Philodinida</taxon>
        <taxon>Philodinidae</taxon>
        <taxon>Rotaria</taxon>
    </lineage>
</organism>
<dbReference type="Pfam" id="PF14529">
    <property type="entry name" value="Exo_endo_phos_2"/>
    <property type="match status" value="1"/>
</dbReference>
<sequence length="455" mass="52473">MANTNSPHFNKYKFAELTDKLSLQDLSFLWQQQYCQPEIPLTSLSILHYNIRLFHSNQANLVEIVNTISPTIISLNELGTVVPTKTFKQLLFSYYVYVKEGTNSHGGVVLAINKKLKCQPISMNEPSIMAVCVIIEDHLFIVGSIYSPPTESLPLTTMTTLLNESRNLILAGDFNAKHMDWKCPQVNTKGRLLSTRLNKNNLNVLNSRTKASLRSDTAIDLIISGEIPETSESQCLPYAGSDCLPILTKFFNLNISMDKHFVPRTYWKLYSSILSILYDQLQAEQEILQMISNNSFPWFLMFEQFLAALKLGVTIWKEAEEDDIQLRFNQSDLQFTEQNIRNTIRSLKNKNSSGLDQVSNKMVKLLPVQYHIVLGEAYWGKEWKTARTICLNKNDNPAPTTNQLRPISMLPTFSKIYEKLFLLRFHSWFSRMNIYPFNNQVQELIKRQYFESTTY</sequence>
<reference evidence="2" key="1">
    <citation type="submission" date="2021-02" db="EMBL/GenBank/DDBJ databases">
        <authorList>
            <person name="Nowell W R."/>
        </authorList>
    </citation>
    <scope>NUCLEOTIDE SEQUENCE</scope>
</reference>
<comment type="caution">
    <text evidence="2">The sequence shown here is derived from an EMBL/GenBank/DDBJ whole genome shotgun (WGS) entry which is preliminary data.</text>
</comment>
<dbReference type="Gene3D" id="3.60.10.10">
    <property type="entry name" value="Endonuclease/exonuclease/phosphatase"/>
    <property type="match status" value="1"/>
</dbReference>
<dbReference type="InterPro" id="IPR052560">
    <property type="entry name" value="RdDP_mobile_element"/>
</dbReference>
<proteinExistence type="predicted"/>
<dbReference type="Proteomes" id="UP000663865">
    <property type="component" value="Unassembled WGS sequence"/>
</dbReference>
<dbReference type="EMBL" id="CAJNYV010000246">
    <property type="protein sequence ID" value="CAF3352781.1"/>
    <property type="molecule type" value="Genomic_DNA"/>
</dbReference>
<evidence type="ECO:0000313" key="3">
    <source>
        <dbReference type="Proteomes" id="UP000663865"/>
    </source>
</evidence>
<dbReference type="InterPro" id="IPR036691">
    <property type="entry name" value="Endo/exonu/phosph_ase_sf"/>
</dbReference>
<protein>
    <recommendedName>
        <fullName evidence="1">Endonuclease/exonuclease/phosphatase domain-containing protein</fullName>
    </recommendedName>
</protein>
<dbReference type="PANTHER" id="PTHR36688">
    <property type="entry name" value="ENDO/EXONUCLEASE/PHOSPHATASE DOMAIN-CONTAINING PROTEIN"/>
    <property type="match status" value="1"/>
</dbReference>
<dbReference type="InterPro" id="IPR005135">
    <property type="entry name" value="Endo/exonuclease/phosphatase"/>
</dbReference>
<feature type="domain" description="Endonuclease/exonuclease/phosphatase" evidence="1">
    <location>
        <begin position="142"/>
        <end position="244"/>
    </location>
</feature>
<dbReference type="AlphaFoldDB" id="A0A817W9F6"/>